<sequence length="126" mass="14579">MTTTTKRKKHTSHMGHNVAKLRSYLGVKQESLAQDLKMTQQQVSQIEQQEKIEEKTLVVISEYLGVPVELIKNFDEDAVIYNINHYNVHDNTFADSSSAQVFNPIEKIVELYERLLESEKKNLTNK</sequence>
<dbReference type="Gene3D" id="1.10.260.40">
    <property type="entry name" value="lambda repressor-like DNA-binding domains"/>
    <property type="match status" value="1"/>
</dbReference>
<feature type="domain" description="HTH cro/C1-type" evidence="1">
    <location>
        <begin position="18"/>
        <end position="71"/>
    </location>
</feature>
<proteinExistence type="predicted"/>
<name>A0A9X1QYM1_9FLAO</name>
<dbReference type="PROSITE" id="PS50943">
    <property type="entry name" value="HTH_CROC1"/>
    <property type="match status" value="1"/>
</dbReference>
<comment type="caution">
    <text evidence="2">The sequence shown here is derived from an EMBL/GenBank/DDBJ whole genome shotgun (WGS) entry which is preliminary data.</text>
</comment>
<dbReference type="Proteomes" id="UP001139461">
    <property type="component" value="Unassembled WGS sequence"/>
</dbReference>
<dbReference type="SMART" id="SM00530">
    <property type="entry name" value="HTH_XRE"/>
    <property type="match status" value="1"/>
</dbReference>
<dbReference type="Pfam" id="PF01381">
    <property type="entry name" value="HTH_3"/>
    <property type="match status" value="1"/>
</dbReference>
<dbReference type="SUPFAM" id="SSF47413">
    <property type="entry name" value="lambda repressor-like DNA-binding domains"/>
    <property type="match status" value="1"/>
</dbReference>
<evidence type="ECO:0000259" key="1">
    <source>
        <dbReference type="PROSITE" id="PS50943"/>
    </source>
</evidence>
<dbReference type="GO" id="GO:0003677">
    <property type="term" value="F:DNA binding"/>
    <property type="evidence" value="ECO:0007669"/>
    <property type="project" value="InterPro"/>
</dbReference>
<keyword evidence="3" id="KW-1185">Reference proteome</keyword>
<dbReference type="RefSeq" id="WP_237603537.1">
    <property type="nucleotide sequence ID" value="NZ_JAIRBA010000025.1"/>
</dbReference>
<accession>A0A9X1QYM1</accession>
<organism evidence="2 3">
    <name type="scientific">Aequorivita vitellina</name>
    <dbReference type="NCBI Taxonomy" id="2874475"/>
    <lineage>
        <taxon>Bacteria</taxon>
        <taxon>Pseudomonadati</taxon>
        <taxon>Bacteroidota</taxon>
        <taxon>Flavobacteriia</taxon>
        <taxon>Flavobacteriales</taxon>
        <taxon>Flavobacteriaceae</taxon>
        <taxon>Aequorivita</taxon>
    </lineage>
</organism>
<gene>
    <name evidence="2" type="ORF">K8089_12025</name>
</gene>
<evidence type="ECO:0000313" key="2">
    <source>
        <dbReference type="EMBL" id="MCG2419752.1"/>
    </source>
</evidence>
<dbReference type="EMBL" id="JAIRBA010000025">
    <property type="protein sequence ID" value="MCG2419752.1"/>
    <property type="molecule type" value="Genomic_DNA"/>
</dbReference>
<evidence type="ECO:0000313" key="3">
    <source>
        <dbReference type="Proteomes" id="UP001139461"/>
    </source>
</evidence>
<dbReference type="InterPro" id="IPR010982">
    <property type="entry name" value="Lambda_DNA-bd_dom_sf"/>
</dbReference>
<reference evidence="2" key="1">
    <citation type="submission" date="2021-09" db="EMBL/GenBank/DDBJ databases">
        <title>Genome of Aequorivita sp. strain F47161.</title>
        <authorList>
            <person name="Wang Y."/>
        </authorList>
    </citation>
    <scope>NUCLEOTIDE SEQUENCE</scope>
    <source>
        <strain evidence="2">F47161</strain>
    </source>
</reference>
<dbReference type="InterPro" id="IPR001387">
    <property type="entry name" value="Cro/C1-type_HTH"/>
</dbReference>
<protein>
    <submittedName>
        <fullName evidence="2">Helix-turn-helix domain-containing protein</fullName>
    </submittedName>
</protein>
<dbReference type="AlphaFoldDB" id="A0A9X1QYM1"/>